<reference evidence="2 3" key="1">
    <citation type="submission" date="2024-10" db="EMBL/GenBank/DDBJ databases">
        <authorList>
            <person name="Kim D."/>
        </authorList>
    </citation>
    <scope>NUCLEOTIDE SEQUENCE [LARGE SCALE GENOMIC DNA]</scope>
    <source>
        <strain evidence="2">BH-2024</strain>
    </source>
</reference>
<protein>
    <recommendedName>
        <fullName evidence="1">ISXO2-like transposase domain-containing protein</fullName>
    </recommendedName>
</protein>
<gene>
    <name evidence="2" type="ORF">niasHT_014191</name>
</gene>
<evidence type="ECO:0000313" key="2">
    <source>
        <dbReference type="EMBL" id="KAL3107474.1"/>
    </source>
</evidence>
<feature type="domain" description="ISXO2-like transposase" evidence="1">
    <location>
        <begin position="64"/>
        <end position="208"/>
    </location>
</feature>
<dbReference type="Pfam" id="PF12762">
    <property type="entry name" value="DDE_Tnp_IS1595"/>
    <property type="match status" value="1"/>
</dbReference>
<dbReference type="InterPro" id="IPR024445">
    <property type="entry name" value="Tnp_ISXO2-like"/>
</dbReference>
<accession>A0ABD2KX13</accession>
<keyword evidence="3" id="KW-1185">Reference proteome</keyword>
<evidence type="ECO:0000313" key="3">
    <source>
        <dbReference type="Proteomes" id="UP001620626"/>
    </source>
</evidence>
<dbReference type="InterPro" id="IPR053164">
    <property type="entry name" value="IS1016-like_transposase"/>
</dbReference>
<dbReference type="EMBL" id="JBICBT010000616">
    <property type="protein sequence ID" value="KAL3107474.1"/>
    <property type="molecule type" value="Genomic_DNA"/>
</dbReference>
<dbReference type="SMART" id="SM01126">
    <property type="entry name" value="DDE_Tnp_IS1595"/>
    <property type="match status" value="1"/>
</dbReference>
<evidence type="ECO:0000259" key="1">
    <source>
        <dbReference type="SMART" id="SM01126"/>
    </source>
</evidence>
<proteinExistence type="predicted"/>
<comment type="caution">
    <text evidence="2">The sequence shown here is derived from an EMBL/GenBank/DDBJ whole genome shotgun (WGS) entry which is preliminary data.</text>
</comment>
<dbReference type="Proteomes" id="UP001620626">
    <property type="component" value="Unassembled WGS sequence"/>
</dbReference>
<name>A0ABD2KX13_9BILA</name>
<dbReference type="PANTHER" id="PTHR47163:SF2">
    <property type="entry name" value="SI:DKEY-17M8.2"/>
    <property type="match status" value="1"/>
</dbReference>
<dbReference type="PANTHER" id="PTHR47163">
    <property type="entry name" value="DDE_TNP_IS1595 DOMAIN-CONTAINING PROTEIN"/>
    <property type="match status" value="1"/>
</dbReference>
<organism evidence="2 3">
    <name type="scientific">Heterodera trifolii</name>
    <dbReference type="NCBI Taxonomy" id="157864"/>
    <lineage>
        <taxon>Eukaryota</taxon>
        <taxon>Metazoa</taxon>
        <taxon>Ecdysozoa</taxon>
        <taxon>Nematoda</taxon>
        <taxon>Chromadorea</taxon>
        <taxon>Rhabditida</taxon>
        <taxon>Tylenchina</taxon>
        <taxon>Tylenchomorpha</taxon>
        <taxon>Tylenchoidea</taxon>
        <taxon>Heteroderidae</taxon>
        <taxon>Heteroderinae</taxon>
        <taxon>Heterodera</taxon>
    </lineage>
</organism>
<dbReference type="AlphaFoldDB" id="A0ABD2KX13"/>
<sequence>MAALDELRNFNLQKLREKLSLEDNEFDQWLENLGLLHARRTCPNCGGGTSVRAIAGRRYGVWRSRFVEIDEILVVKRKYGVGRVLAKQEVWLFGGVERDTNWQRVFMVPVESRTAGRLLPLIQQYVLPGTTIVSDEWRPYRGIPTLPQGYVHWKVNYSRNFVNPANPQAHTQNVESMWKKLKRNFKQHFENTTNTYDTYFPEFVWRQQFGDRDNVFFNFWSQLTTIYPCERVP</sequence>